<feature type="region of interest" description="Disordered" evidence="1">
    <location>
        <begin position="1133"/>
        <end position="1201"/>
    </location>
</feature>
<comment type="caution">
    <text evidence="2">The sequence shown here is derived from an EMBL/GenBank/DDBJ whole genome shotgun (WGS) entry which is preliminary data.</text>
</comment>
<keyword evidence="5" id="KW-1185">Reference proteome</keyword>
<reference evidence="2" key="1">
    <citation type="submission" date="2022-10" db="EMBL/GenBank/DDBJ databases">
        <authorList>
            <person name="Chen Y."/>
            <person name="Dougan E. K."/>
            <person name="Chan C."/>
            <person name="Rhodes N."/>
            <person name="Thang M."/>
        </authorList>
    </citation>
    <scope>NUCLEOTIDE SEQUENCE</scope>
</reference>
<feature type="region of interest" description="Disordered" evidence="1">
    <location>
        <begin position="1"/>
        <end position="94"/>
    </location>
</feature>
<dbReference type="OrthoDB" id="410715at2759"/>
<evidence type="ECO:0000313" key="3">
    <source>
        <dbReference type="EMBL" id="CAL1140969.1"/>
    </source>
</evidence>
<proteinExistence type="predicted"/>
<protein>
    <submittedName>
        <fullName evidence="4">Retrotransposon gag domain-containing protein</fullName>
    </submittedName>
</protein>
<dbReference type="EMBL" id="CAMXCT020001181">
    <property type="protein sequence ID" value="CAL1140969.1"/>
    <property type="molecule type" value="Genomic_DNA"/>
</dbReference>
<gene>
    <name evidence="2" type="ORF">C1SCF055_LOCUS14849</name>
</gene>
<reference evidence="3" key="2">
    <citation type="submission" date="2024-04" db="EMBL/GenBank/DDBJ databases">
        <authorList>
            <person name="Chen Y."/>
            <person name="Shah S."/>
            <person name="Dougan E. K."/>
            <person name="Thang M."/>
            <person name="Chan C."/>
        </authorList>
    </citation>
    <scope>NUCLEOTIDE SEQUENCE [LARGE SCALE GENOMIC DNA]</scope>
</reference>
<evidence type="ECO:0000313" key="2">
    <source>
        <dbReference type="EMBL" id="CAI3987594.1"/>
    </source>
</evidence>
<dbReference type="EMBL" id="CAMXCT030001181">
    <property type="protein sequence ID" value="CAL4774906.1"/>
    <property type="molecule type" value="Genomic_DNA"/>
</dbReference>
<evidence type="ECO:0000256" key="1">
    <source>
        <dbReference type="SAM" id="MobiDB-lite"/>
    </source>
</evidence>
<accession>A0A9P1C9L7</accession>
<feature type="region of interest" description="Disordered" evidence="1">
    <location>
        <begin position="677"/>
        <end position="721"/>
    </location>
</feature>
<dbReference type="Proteomes" id="UP001152797">
    <property type="component" value="Unassembled WGS sequence"/>
</dbReference>
<feature type="compositionally biased region" description="Basic and acidic residues" evidence="1">
    <location>
        <begin position="330"/>
        <end position="340"/>
    </location>
</feature>
<organism evidence="2">
    <name type="scientific">Cladocopium goreaui</name>
    <dbReference type="NCBI Taxonomy" id="2562237"/>
    <lineage>
        <taxon>Eukaryota</taxon>
        <taxon>Sar</taxon>
        <taxon>Alveolata</taxon>
        <taxon>Dinophyceae</taxon>
        <taxon>Suessiales</taxon>
        <taxon>Symbiodiniaceae</taxon>
        <taxon>Cladocopium</taxon>
    </lineage>
</organism>
<evidence type="ECO:0000313" key="5">
    <source>
        <dbReference type="Proteomes" id="UP001152797"/>
    </source>
</evidence>
<feature type="region of interest" description="Disordered" evidence="1">
    <location>
        <begin position="300"/>
        <end position="340"/>
    </location>
</feature>
<feature type="compositionally biased region" description="Low complexity" evidence="1">
    <location>
        <begin position="74"/>
        <end position="90"/>
    </location>
</feature>
<feature type="region of interest" description="Disordered" evidence="1">
    <location>
        <begin position="485"/>
        <end position="505"/>
    </location>
</feature>
<dbReference type="EMBL" id="CAMXCT010001181">
    <property type="protein sequence ID" value="CAI3987594.1"/>
    <property type="molecule type" value="Genomic_DNA"/>
</dbReference>
<name>A0A9P1C9L7_9DINO</name>
<feature type="compositionally biased region" description="Basic residues" evidence="1">
    <location>
        <begin position="313"/>
        <end position="329"/>
    </location>
</feature>
<evidence type="ECO:0000313" key="4">
    <source>
        <dbReference type="EMBL" id="CAL4774906.1"/>
    </source>
</evidence>
<sequence>MAIVDNQLGDTQLYPDQPGAGECTPRKKEAVDQDAVAETVEVKDSQDGLPPAEAAAESGGEEQPDQEAEKPAEEVQPAEEAAPSAPSAASGLAGQEPMPVEQFDWSTLKKLPANYCGSCRMPVEADPTKRVTKKGHATLSCKTCHNVTTMLYKRTNMQTVGFKDIPPAQAADFFQKAGQLSEKYGKLEWSHLKGLLQDKLVEQEVHRQTVAVRGKFLPLSVWEQKGFDTDRIKQNAEKQRSDIFDWVYRVPILEISHEKVTEEVRQRLLQAERKVGKRKASQQMEDEDVVDLEVDTKDWDSISSDDGSGGSKSKPRKACAPKAKSKTKKVPQEKKDEAKKANAVVLGNARKAIRLLDPVAKEAKKACKDVNCTDELKAEMATSEGKILEDISLTVQQVKELDAMVKGKASAVVDLAKILSNMGDGAVQKLAEAAARRANVPWICGSRPMDFSLLEKHMAFGGQGHWQVEETGGASLAGDTWGASANREDDRMGGSDKISVPEFSGEDDKDGMVTRGYLRKVAAWRRMTRLRPNKQALALYNNLTGRAWRDAEELDLALLDSVNGVDVFTQWVSEKYLDKEVVKVGKCMLEFFKHLKKGYGQEIRDFNQEYDRQVSRLKEVGCSLPDLCLAWLYVDKLRLENGAELNLLSSTGNKYELSKLQDAAVIQDRMNRRLWEPRKYGDKDKKGSHHAHVTENAEAEEDDEGDMSEGEDEMFPESDEETQEAYVTFQNAKSKYQALLKSRGTATNQTSKEDRIKQAKARSYCSACKRRGHWHRDPECPLYKGNKGPAQPAQVSHVCEVFHAGRTETAEIVAITDSACSRSVAGSERIKRLRENALAKGHHFEVVPQHEQFKFGGDKLFLSKKAWCFWLNICGKWFILKVSELDTDVPLLLSRPALAQLGMRYDLPANMASFEALNLTEVPLQTTLTGLPAVPVASSSSPAPRWPKGIKWDLVEIFVPSEKVAYMVRHAGDVVEAPKKLFYPKKMVMSKPVSVWKMRRAELLEALIDMNVKYDPSMTVPELRSIYMEARGPQGKTGLGLTKCSVDQLKERCLEEGLEIPPKATQGLLMRMLRYSMETTGDSEVTFGQYKNYLFKEVPKDYLEWAITEWSTSNQCSPDLARLARWADRQKQGVGRAQGYGAKSSKDPELTAKTKPPPVVHNVRPRAQPKEKNVTPARRSKTRPLEESDDFSMVSSVDGPMSTEEEIHELQGRKFGESVKTSDYENVDVFGKSTDLKDVGGSSLAYVTENNKVSSYEVGRVPHYEDEYNLAADEPYGKHVPEAMEFQLIYGGDYKETRKLLKDEMRCNVKKKVKSWVAKVMIALATLVAVWAFPLHAPAPHLIPNAEDVTNSNTTDHCREFPWMEPPRTKWSTWQCLDRIYTYEFCGALGECHKSEIVPRCWTSFPAIGDGELSDAHEPSTPLQGSDIFVDGSGNDIKDIFDLQNMHGIFVLQALGWRGMSCWFYHCPANLCAMMR</sequence>
<feature type="compositionally biased region" description="Acidic residues" evidence="1">
    <location>
        <begin position="697"/>
        <end position="721"/>
    </location>
</feature>